<feature type="domain" description="GP-PDE" evidence="1">
    <location>
        <begin position="35"/>
        <end position="271"/>
    </location>
</feature>
<dbReference type="PANTHER" id="PTHR46211:SF14">
    <property type="entry name" value="GLYCEROPHOSPHODIESTER PHOSPHODIESTERASE"/>
    <property type="match status" value="1"/>
</dbReference>
<dbReference type="CDD" id="cd08566">
    <property type="entry name" value="GDPD_AtGDE_like"/>
    <property type="match status" value="1"/>
</dbReference>
<dbReference type="PANTHER" id="PTHR46211">
    <property type="entry name" value="GLYCEROPHOSPHORYL DIESTER PHOSPHODIESTERASE"/>
    <property type="match status" value="1"/>
</dbReference>
<proteinExistence type="predicted"/>
<dbReference type="InterPro" id="IPR017946">
    <property type="entry name" value="PLC-like_Pdiesterase_TIM-brl"/>
</dbReference>
<dbReference type="Pfam" id="PF03009">
    <property type="entry name" value="GDPD"/>
    <property type="match status" value="1"/>
</dbReference>
<gene>
    <name evidence="2" type="ORF">F0919_10350</name>
</gene>
<dbReference type="PROSITE" id="PS51257">
    <property type="entry name" value="PROKAR_LIPOPROTEIN"/>
    <property type="match status" value="1"/>
</dbReference>
<protein>
    <submittedName>
        <fullName evidence="2">Glycerophosphodiester phosphodiesterase family protein</fullName>
    </submittedName>
</protein>
<evidence type="ECO:0000259" key="1">
    <source>
        <dbReference type="PROSITE" id="PS51704"/>
    </source>
</evidence>
<keyword evidence="3" id="KW-1185">Reference proteome</keyword>
<accession>A0A5M6CPC3</accession>
<dbReference type="Proteomes" id="UP000323632">
    <property type="component" value="Unassembled WGS sequence"/>
</dbReference>
<evidence type="ECO:0000313" key="3">
    <source>
        <dbReference type="Proteomes" id="UP000323632"/>
    </source>
</evidence>
<dbReference type="Gene3D" id="3.20.20.190">
    <property type="entry name" value="Phosphatidylinositol (PI) phosphodiesterase"/>
    <property type="match status" value="1"/>
</dbReference>
<dbReference type="GO" id="GO:0006629">
    <property type="term" value="P:lipid metabolic process"/>
    <property type="evidence" value="ECO:0007669"/>
    <property type="project" value="InterPro"/>
</dbReference>
<dbReference type="SUPFAM" id="SSF51695">
    <property type="entry name" value="PLC-like phosphodiesterases"/>
    <property type="match status" value="1"/>
</dbReference>
<dbReference type="PROSITE" id="PS51704">
    <property type="entry name" value="GP_PDE"/>
    <property type="match status" value="1"/>
</dbReference>
<reference evidence="2 3" key="1">
    <citation type="submission" date="2019-09" db="EMBL/GenBank/DDBJ databases">
        <title>Genome sequence and assembly of Taibaiella sp.</title>
        <authorList>
            <person name="Chhetri G."/>
        </authorList>
    </citation>
    <scope>NUCLEOTIDE SEQUENCE [LARGE SCALE GENOMIC DNA]</scope>
    <source>
        <strain evidence="2 3">KVB11</strain>
    </source>
</reference>
<dbReference type="EMBL" id="VWSH01000002">
    <property type="protein sequence ID" value="KAA5534989.1"/>
    <property type="molecule type" value="Genomic_DNA"/>
</dbReference>
<dbReference type="AlphaFoldDB" id="A0A5M6CPC3"/>
<sequence length="272" mass="30560">MKRCFFLIAISVFACISSCKKTNESFDIQNMENKVIVLGHGGSGDLNFYPINTYESLLNCINSGADGSEWDIQMTKDSVLVAYHDETLETQTTGKGRIIDYTWSELQEFKYNPAPYVRYDIVSVDSLFAHVSNLKSLTFSFDNKLYFEPSSYPAFISAVIKVLEKYGMEQNVFIESHSAGFLIQFKQLKDYKFFLNPDNFDDGLKIIDSMNIYGIIMDVANISAAQIQEAHSHGKYVQVWGTSGSGDNTDAVKMNPDAIQTDDIASLVNLLK</sequence>
<comment type="caution">
    <text evidence="2">The sequence shown here is derived from an EMBL/GenBank/DDBJ whole genome shotgun (WGS) entry which is preliminary data.</text>
</comment>
<evidence type="ECO:0000313" key="2">
    <source>
        <dbReference type="EMBL" id="KAA5534989.1"/>
    </source>
</evidence>
<dbReference type="GO" id="GO:0008081">
    <property type="term" value="F:phosphoric diester hydrolase activity"/>
    <property type="evidence" value="ECO:0007669"/>
    <property type="project" value="InterPro"/>
</dbReference>
<name>A0A5M6CPC3_9BACT</name>
<organism evidence="2 3">
    <name type="scientific">Taibaiella lutea</name>
    <dbReference type="NCBI Taxonomy" id="2608001"/>
    <lineage>
        <taxon>Bacteria</taxon>
        <taxon>Pseudomonadati</taxon>
        <taxon>Bacteroidota</taxon>
        <taxon>Chitinophagia</taxon>
        <taxon>Chitinophagales</taxon>
        <taxon>Chitinophagaceae</taxon>
        <taxon>Taibaiella</taxon>
    </lineage>
</organism>
<dbReference type="InterPro" id="IPR030395">
    <property type="entry name" value="GP_PDE_dom"/>
</dbReference>